<protein>
    <submittedName>
        <fullName evidence="2">Uncharacterized protein containing C-terminal CHAP domain</fullName>
    </submittedName>
</protein>
<dbReference type="Proteomes" id="UP000000742">
    <property type="component" value="Chromosome"/>
</dbReference>
<evidence type="ECO:0000259" key="1">
    <source>
        <dbReference type="Pfam" id="PF12671"/>
    </source>
</evidence>
<name>B7GLK0_ANOFW</name>
<accession>B7GLK0</accession>
<evidence type="ECO:0000313" key="2">
    <source>
        <dbReference type="EMBL" id="ACJ34469.1"/>
    </source>
</evidence>
<proteinExistence type="predicted"/>
<evidence type="ECO:0000313" key="3">
    <source>
        <dbReference type="Proteomes" id="UP000000742"/>
    </source>
</evidence>
<dbReference type="KEGG" id="afl:Aflv_2110"/>
<dbReference type="STRING" id="491915.Aflv_2110"/>
<dbReference type="PANTHER" id="PTHR40032">
    <property type="entry name" value="EXPORTED PROTEIN-RELATED"/>
    <property type="match status" value="1"/>
</dbReference>
<dbReference type="Pfam" id="PF12671">
    <property type="entry name" value="Amidase_6"/>
    <property type="match status" value="1"/>
</dbReference>
<feature type="domain" description="Putative amidase" evidence="1">
    <location>
        <begin position="208"/>
        <end position="351"/>
    </location>
</feature>
<gene>
    <name evidence="2" type="ordered locus">Aflv_2110</name>
</gene>
<dbReference type="EMBL" id="CP000922">
    <property type="protein sequence ID" value="ACJ34469.1"/>
    <property type="molecule type" value="Genomic_DNA"/>
</dbReference>
<dbReference type="InterPro" id="IPR024301">
    <property type="entry name" value="Amidase_6"/>
</dbReference>
<dbReference type="PANTHER" id="PTHR40032:SF1">
    <property type="entry name" value="EXPORTED PROTEIN"/>
    <property type="match status" value="1"/>
</dbReference>
<dbReference type="HOGENOM" id="CLU_046705_0_0_9"/>
<dbReference type="RefSeq" id="WP_012575650.1">
    <property type="nucleotide sequence ID" value="NC_011567.1"/>
</dbReference>
<organism evidence="2 3">
    <name type="scientific">Anoxybacillus flavithermus (strain DSM 21510 / WK1)</name>
    <dbReference type="NCBI Taxonomy" id="491915"/>
    <lineage>
        <taxon>Bacteria</taxon>
        <taxon>Bacillati</taxon>
        <taxon>Bacillota</taxon>
        <taxon>Bacilli</taxon>
        <taxon>Bacillales</taxon>
        <taxon>Anoxybacillaceae</taxon>
        <taxon>Anoxybacillus</taxon>
    </lineage>
</organism>
<sequence>MRNIFISTLSVLLFFFILPLSTTLAHNNISEQEKNKVVQEALKVIEKRYNSLISQQQEESEVPQLKNTKSQLRLESIIKRDKNYINELGASYKKIEILNVDDIQIDKMNDTIKLSLRVEVAKYYQYKNKKQMEEHPWLETRTHEFIFTSSENKRSKLYALVDYKFEDEMDYTSEQASNSNLPPIEEMNRQQVIEATNDISIMSTQHLYNRSGARSYAYNWYNKNNPDFRVFSNNCTNFISQAINRGGGVNMDWWGDLRWWYQGNQNTTSWSVAHDYVYYARRNNDAGGLGAYYISNVKDLKIGSLVGYDFDNDGYFDHLSIVVNYDSNGEPLTAQHTPSDYNRPWKSVNSLAKHYFIQTNDYWYSN</sequence>
<reference evidence="2 3" key="1">
    <citation type="journal article" date="2008" name="Genome Biol.">
        <title>Encapsulated in silica: genome, proteome and physiology of the thermophilic bacterium Anoxybacillus flavithermus WK1.</title>
        <authorList>
            <person name="Saw J.H."/>
            <person name="Mountain B.W."/>
            <person name="Feng L."/>
            <person name="Omelchenko M.V."/>
            <person name="Hou S."/>
            <person name="Saito J.A."/>
            <person name="Stott M.B."/>
            <person name="Li D."/>
            <person name="Zhao G."/>
            <person name="Wu J."/>
            <person name="Galperin M.Y."/>
            <person name="Koonin E.V."/>
            <person name="Makarova K.S."/>
            <person name="Wolf Y.I."/>
            <person name="Rigden D.J."/>
            <person name="Dunfield P.F."/>
            <person name="Wang L."/>
            <person name="Alam M."/>
        </authorList>
    </citation>
    <scope>NUCLEOTIDE SEQUENCE [LARGE SCALE GENOMIC DNA]</scope>
    <source>
        <strain evidence="3">DSM 21510 / WK1</strain>
    </source>
</reference>
<dbReference type="GeneID" id="23314984"/>
<dbReference type="AlphaFoldDB" id="B7GLK0"/>